<dbReference type="OMA" id="RYKPLCK"/>
<evidence type="ECO:0000256" key="6">
    <source>
        <dbReference type="ARBA" id="ARBA00022801"/>
    </source>
</evidence>
<keyword evidence="7 12" id="KW-0269">Exonuclease</keyword>
<feature type="domain" description="Exonuclease" evidence="11">
    <location>
        <begin position="101"/>
        <end position="263"/>
    </location>
</feature>
<evidence type="ECO:0000256" key="9">
    <source>
        <dbReference type="ARBA" id="ARBA00025599"/>
    </source>
</evidence>
<sequence length="280" mass="31213">MSTPIIATKAHKPSSNWAALKKKITPSSTKRKRLDKRSQPRKSKNAKEETAPIEVSTTKESLSSWAEDNDISKADLELAYGPSSKARAAVTLSSTDTKPGKYLALDCEMVGVGSAEDQNSVLARVSIVNYHGNVILDTFVKPREKVTDWRTWVSGVSPRMMTQAREFDDVQQEVAQLLDGSILVGHAVHHDLQALLLSHPRKMIRDTSLHKPFRSTSKGKTPALKKVVRETLGIEIQGGEHSSIEDAKATMLLYRSHKAEFETAHRNRYQDRNKDSQNTE</sequence>
<protein>
    <recommendedName>
        <fullName evidence="3">RNA exonuclease 4</fullName>
    </recommendedName>
</protein>
<evidence type="ECO:0000313" key="12">
    <source>
        <dbReference type="EMBL" id="OLL23064.1"/>
    </source>
</evidence>
<dbReference type="FunFam" id="3.30.420.10:FF:000007">
    <property type="entry name" value="Interferon-stimulated exonuclease gene 20"/>
    <property type="match status" value="1"/>
</dbReference>
<evidence type="ECO:0000256" key="7">
    <source>
        <dbReference type="ARBA" id="ARBA00022839"/>
    </source>
</evidence>
<dbReference type="Pfam" id="PF00929">
    <property type="entry name" value="RNase_T"/>
    <property type="match status" value="1"/>
</dbReference>
<dbReference type="InterPro" id="IPR036397">
    <property type="entry name" value="RNaseH_sf"/>
</dbReference>
<dbReference type="InterPro" id="IPR037431">
    <property type="entry name" value="REX4_DEDDh_dom"/>
</dbReference>
<gene>
    <name evidence="12" type="ORF">NEOLI_003282</name>
</gene>
<keyword evidence="5" id="KW-0540">Nuclease</keyword>
<evidence type="ECO:0000256" key="5">
    <source>
        <dbReference type="ARBA" id="ARBA00022722"/>
    </source>
</evidence>
<dbReference type="InterPro" id="IPR047021">
    <property type="entry name" value="REXO1/3/4-like"/>
</dbReference>
<dbReference type="CDD" id="cd06144">
    <property type="entry name" value="REX4_like"/>
    <property type="match status" value="1"/>
</dbReference>
<comment type="similarity">
    <text evidence="2">Belongs to the REXO4 family.</text>
</comment>
<dbReference type="InterPro" id="IPR012337">
    <property type="entry name" value="RNaseH-like_sf"/>
</dbReference>
<evidence type="ECO:0000256" key="2">
    <source>
        <dbReference type="ARBA" id="ARBA00010489"/>
    </source>
</evidence>
<dbReference type="GO" id="GO:0005634">
    <property type="term" value="C:nucleus"/>
    <property type="evidence" value="ECO:0007669"/>
    <property type="project" value="UniProtKB-SubCell"/>
</dbReference>
<dbReference type="GO" id="GO:0000027">
    <property type="term" value="P:ribosomal large subunit assembly"/>
    <property type="evidence" value="ECO:0007669"/>
    <property type="project" value="TreeGrafter"/>
</dbReference>
<dbReference type="InterPro" id="IPR013520">
    <property type="entry name" value="Ribonucl_H"/>
</dbReference>
<dbReference type="PANTHER" id="PTHR12801">
    <property type="entry name" value="RNA EXONUCLEASE REXO1 / RECO3 FAMILY MEMBER-RELATED"/>
    <property type="match status" value="1"/>
</dbReference>
<keyword evidence="6" id="KW-0378">Hydrolase</keyword>
<evidence type="ECO:0000256" key="4">
    <source>
        <dbReference type="ARBA" id="ARBA00022552"/>
    </source>
</evidence>
<keyword evidence="4" id="KW-0698">rRNA processing</keyword>
<dbReference type="GO" id="GO:0003676">
    <property type="term" value="F:nucleic acid binding"/>
    <property type="evidence" value="ECO:0007669"/>
    <property type="project" value="InterPro"/>
</dbReference>
<name>A0A1U7LK91_NEOID</name>
<dbReference type="STRING" id="1198029.A0A1U7LK91"/>
<keyword evidence="8" id="KW-0539">Nucleus</keyword>
<comment type="subcellular location">
    <subcellularLocation>
        <location evidence="1">Nucleus</location>
    </subcellularLocation>
</comment>
<dbReference type="AlphaFoldDB" id="A0A1U7LK91"/>
<evidence type="ECO:0000313" key="13">
    <source>
        <dbReference type="Proteomes" id="UP000186594"/>
    </source>
</evidence>
<dbReference type="Proteomes" id="UP000186594">
    <property type="component" value="Unassembled WGS sequence"/>
</dbReference>
<dbReference type="SMART" id="SM00479">
    <property type="entry name" value="EXOIII"/>
    <property type="match status" value="1"/>
</dbReference>
<feature type="region of interest" description="Disordered" evidence="10">
    <location>
        <begin position="1"/>
        <end position="60"/>
    </location>
</feature>
<proteinExistence type="inferred from homology"/>
<evidence type="ECO:0000256" key="10">
    <source>
        <dbReference type="SAM" id="MobiDB-lite"/>
    </source>
</evidence>
<organism evidence="12 13">
    <name type="scientific">Neolecta irregularis (strain DAH-3)</name>
    <dbReference type="NCBI Taxonomy" id="1198029"/>
    <lineage>
        <taxon>Eukaryota</taxon>
        <taxon>Fungi</taxon>
        <taxon>Dikarya</taxon>
        <taxon>Ascomycota</taxon>
        <taxon>Taphrinomycotina</taxon>
        <taxon>Neolectales</taxon>
        <taxon>Neolectaceae</taxon>
        <taxon>Neolecta</taxon>
    </lineage>
</organism>
<comment type="caution">
    <text evidence="12">The sequence shown here is derived from an EMBL/GenBank/DDBJ whole genome shotgun (WGS) entry which is preliminary data.</text>
</comment>
<keyword evidence="13" id="KW-1185">Reference proteome</keyword>
<comment type="function">
    <text evidence="9">Exoribonuclease involved in ribosome biosynthesis. Involved in the processing of ITS1, the internal transcribed spacer localized between the 18S and 5.8S rRNAs.</text>
</comment>
<evidence type="ECO:0000256" key="8">
    <source>
        <dbReference type="ARBA" id="ARBA00023242"/>
    </source>
</evidence>
<evidence type="ECO:0000256" key="1">
    <source>
        <dbReference type="ARBA" id="ARBA00004123"/>
    </source>
</evidence>
<accession>A0A1U7LK91</accession>
<dbReference type="GO" id="GO:0006364">
    <property type="term" value="P:rRNA processing"/>
    <property type="evidence" value="ECO:0007669"/>
    <property type="project" value="UniProtKB-KW"/>
</dbReference>
<evidence type="ECO:0000256" key="3">
    <source>
        <dbReference type="ARBA" id="ARBA00016937"/>
    </source>
</evidence>
<dbReference type="GO" id="GO:0008408">
    <property type="term" value="F:3'-5' exonuclease activity"/>
    <property type="evidence" value="ECO:0007669"/>
    <property type="project" value="InterPro"/>
</dbReference>
<dbReference type="Gene3D" id="3.30.420.10">
    <property type="entry name" value="Ribonuclease H-like superfamily/Ribonuclease H"/>
    <property type="match status" value="1"/>
</dbReference>
<evidence type="ECO:0000259" key="11">
    <source>
        <dbReference type="SMART" id="SM00479"/>
    </source>
</evidence>
<dbReference type="EMBL" id="LXFE01002335">
    <property type="protein sequence ID" value="OLL23064.1"/>
    <property type="molecule type" value="Genomic_DNA"/>
</dbReference>
<reference evidence="12 13" key="1">
    <citation type="submission" date="2016-04" db="EMBL/GenBank/DDBJ databases">
        <title>Evolutionary innovation and constraint leading to complex multicellularity in the Ascomycota.</title>
        <authorList>
            <person name="Cisse O."/>
            <person name="Nguyen A."/>
            <person name="Hewitt D.A."/>
            <person name="Jedd G."/>
            <person name="Stajich J.E."/>
        </authorList>
    </citation>
    <scope>NUCLEOTIDE SEQUENCE [LARGE SCALE GENOMIC DNA]</scope>
    <source>
        <strain evidence="12 13">DAH-3</strain>
    </source>
</reference>
<dbReference type="PANTHER" id="PTHR12801:SF45">
    <property type="entry name" value="RNA EXONUCLEASE 4"/>
    <property type="match status" value="1"/>
</dbReference>
<dbReference type="OrthoDB" id="8191639at2759"/>
<feature type="compositionally biased region" description="Basic residues" evidence="10">
    <location>
        <begin position="20"/>
        <end position="44"/>
    </location>
</feature>
<dbReference type="SUPFAM" id="SSF53098">
    <property type="entry name" value="Ribonuclease H-like"/>
    <property type="match status" value="1"/>
</dbReference>